<evidence type="ECO:0000256" key="4">
    <source>
        <dbReference type="ARBA" id="ARBA00022825"/>
    </source>
</evidence>
<dbReference type="InterPro" id="IPR050131">
    <property type="entry name" value="Peptidase_S8_subtilisin-like"/>
</dbReference>
<keyword evidence="3 5" id="KW-0378">Hydrolase</keyword>
<dbReference type="InterPro" id="IPR036852">
    <property type="entry name" value="Peptidase_S8/S53_dom_sf"/>
</dbReference>
<evidence type="ECO:0000259" key="8">
    <source>
        <dbReference type="Pfam" id="PF00082"/>
    </source>
</evidence>
<dbReference type="PRINTS" id="PR00723">
    <property type="entry name" value="SUBTILISIN"/>
</dbReference>
<evidence type="ECO:0000313" key="11">
    <source>
        <dbReference type="Proteomes" id="UP000612282"/>
    </source>
</evidence>
<dbReference type="Proteomes" id="UP000612282">
    <property type="component" value="Unassembled WGS sequence"/>
</dbReference>
<dbReference type="Pfam" id="PF00082">
    <property type="entry name" value="Peptidase_S8"/>
    <property type="match status" value="1"/>
</dbReference>
<dbReference type="PANTHER" id="PTHR43806:SF11">
    <property type="entry name" value="CEREVISIN-RELATED"/>
    <property type="match status" value="1"/>
</dbReference>
<dbReference type="PROSITE" id="PS00138">
    <property type="entry name" value="SUBTILASE_SER"/>
    <property type="match status" value="1"/>
</dbReference>
<sequence length="394" mass="39550">MRSVVRRGAAATAAVVLSTFGISAGAQAAPAEAAVRAVPGAEVVPDSYIVVLKPGKLSTTVAAEHDATVLRSYRKAFNGFAATLTARQARQIAADADVAFVQPNVIHRISATQTNPPSWGLDRIDQRNLPVNAAYNYGTTASNVHAYVIDTGIRTTHTDFGTRASSGFDAVDGGAADDCHGHGTHVAGTVGGTAYGVAKGVQLVGVRVLDCEGSGTTAQVAAGIEWVTANAVKPAVANMSLGGSADTVLDNAVSASIASGVTYSIAAGNGFLGLFALDACTQSPARVATAITVSATNSSDAKQSWANRGACVDVFAPGISITSAWATNDTATNTISGTSMAAPHVAGAAALYLANHPSDTPAQVHAAIVGNATTGVVTSPGSGSPNRLLYTGAF</sequence>
<comment type="similarity">
    <text evidence="1 5 6">Belongs to the peptidase S8 family.</text>
</comment>
<reference evidence="10 11" key="1">
    <citation type="submission" date="2021-01" db="EMBL/GenBank/DDBJ databases">
        <title>Whole genome shotgun sequence of Actinoplanes couchii NBRC 106145.</title>
        <authorList>
            <person name="Komaki H."/>
            <person name="Tamura T."/>
        </authorList>
    </citation>
    <scope>NUCLEOTIDE SEQUENCE [LARGE SCALE GENOMIC DNA]</scope>
    <source>
        <strain evidence="10 11">NBRC 106145</strain>
    </source>
</reference>
<dbReference type="CDD" id="cd04077">
    <property type="entry name" value="Peptidases_S8_PCSK9_ProteinaseK_like"/>
    <property type="match status" value="1"/>
</dbReference>
<evidence type="ECO:0000256" key="6">
    <source>
        <dbReference type="RuleBase" id="RU003355"/>
    </source>
</evidence>
<dbReference type="SUPFAM" id="SSF52743">
    <property type="entry name" value="Subtilisin-like"/>
    <property type="match status" value="1"/>
</dbReference>
<name>A0ABQ3WZS5_9ACTN</name>
<dbReference type="InterPro" id="IPR015500">
    <property type="entry name" value="Peptidase_S8_subtilisin-rel"/>
</dbReference>
<dbReference type="InterPro" id="IPR023827">
    <property type="entry name" value="Peptidase_S8_Asp-AS"/>
</dbReference>
<dbReference type="RefSeq" id="WP_203792597.1">
    <property type="nucleotide sequence ID" value="NZ_BAAAQE010000090.1"/>
</dbReference>
<dbReference type="PANTHER" id="PTHR43806">
    <property type="entry name" value="PEPTIDASE S8"/>
    <property type="match status" value="1"/>
</dbReference>
<feature type="domain" description="Inhibitor I9" evidence="9">
    <location>
        <begin position="63"/>
        <end position="108"/>
    </location>
</feature>
<evidence type="ECO:0000256" key="2">
    <source>
        <dbReference type="ARBA" id="ARBA00022670"/>
    </source>
</evidence>
<dbReference type="InterPro" id="IPR034193">
    <property type="entry name" value="PCSK9_ProteinaseK-like"/>
</dbReference>
<dbReference type="InterPro" id="IPR023828">
    <property type="entry name" value="Peptidase_S8_Ser-AS"/>
</dbReference>
<dbReference type="InterPro" id="IPR010259">
    <property type="entry name" value="S8pro/Inhibitor_I9"/>
</dbReference>
<keyword evidence="4 5" id="KW-0720">Serine protease</keyword>
<keyword evidence="2 5" id="KW-0645">Protease</keyword>
<dbReference type="PROSITE" id="PS00136">
    <property type="entry name" value="SUBTILASE_ASP"/>
    <property type="match status" value="1"/>
</dbReference>
<protein>
    <recommendedName>
        <fullName evidence="12">Peptidase S8 and S53, subtilisin, kexin, sedolisin</fullName>
    </recommendedName>
</protein>
<comment type="caution">
    <text evidence="10">The sequence shown here is derived from an EMBL/GenBank/DDBJ whole genome shotgun (WGS) entry which is preliminary data.</text>
</comment>
<evidence type="ECO:0000259" key="9">
    <source>
        <dbReference type="Pfam" id="PF05922"/>
    </source>
</evidence>
<dbReference type="PROSITE" id="PS00137">
    <property type="entry name" value="SUBTILASE_HIS"/>
    <property type="match status" value="1"/>
</dbReference>
<evidence type="ECO:0008006" key="12">
    <source>
        <dbReference type="Google" id="ProtNLM"/>
    </source>
</evidence>
<feature type="domain" description="Peptidase S8/S53" evidence="8">
    <location>
        <begin position="148"/>
        <end position="375"/>
    </location>
</feature>
<dbReference type="Gene3D" id="3.30.70.80">
    <property type="entry name" value="Peptidase S8 propeptide/proteinase inhibitor I9"/>
    <property type="match status" value="1"/>
</dbReference>
<evidence type="ECO:0000313" key="10">
    <source>
        <dbReference type="EMBL" id="GID51787.1"/>
    </source>
</evidence>
<dbReference type="SUPFAM" id="SSF54897">
    <property type="entry name" value="Protease propeptides/inhibitors"/>
    <property type="match status" value="1"/>
</dbReference>
<dbReference type="PROSITE" id="PS51892">
    <property type="entry name" value="SUBTILASE"/>
    <property type="match status" value="1"/>
</dbReference>
<feature type="active site" description="Charge relay system" evidence="5">
    <location>
        <position position="182"/>
    </location>
</feature>
<dbReference type="Pfam" id="PF05922">
    <property type="entry name" value="Inhibitor_I9"/>
    <property type="match status" value="1"/>
</dbReference>
<dbReference type="EMBL" id="BOMG01000004">
    <property type="protein sequence ID" value="GID51787.1"/>
    <property type="molecule type" value="Genomic_DNA"/>
</dbReference>
<feature type="active site" description="Charge relay system" evidence="5">
    <location>
        <position position="150"/>
    </location>
</feature>
<dbReference type="InterPro" id="IPR022398">
    <property type="entry name" value="Peptidase_S8_His-AS"/>
</dbReference>
<dbReference type="InterPro" id="IPR000209">
    <property type="entry name" value="Peptidase_S8/S53_dom"/>
</dbReference>
<evidence type="ECO:0000256" key="3">
    <source>
        <dbReference type="ARBA" id="ARBA00022801"/>
    </source>
</evidence>
<proteinExistence type="inferred from homology"/>
<dbReference type="InterPro" id="IPR037045">
    <property type="entry name" value="S8pro/Inhibitor_I9_sf"/>
</dbReference>
<evidence type="ECO:0000256" key="1">
    <source>
        <dbReference type="ARBA" id="ARBA00011073"/>
    </source>
</evidence>
<accession>A0ABQ3WZS5</accession>
<organism evidence="10 11">
    <name type="scientific">Actinoplanes couchii</name>
    <dbReference type="NCBI Taxonomy" id="403638"/>
    <lineage>
        <taxon>Bacteria</taxon>
        <taxon>Bacillati</taxon>
        <taxon>Actinomycetota</taxon>
        <taxon>Actinomycetes</taxon>
        <taxon>Micromonosporales</taxon>
        <taxon>Micromonosporaceae</taxon>
        <taxon>Actinoplanes</taxon>
    </lineage>
</organism>
<gene>
    <name evidence="10" type="ORF">Aco03nite_001910</name>
</gene>
<feature type="signal peptide" evidence="7">
    <location>
        <begin position="1"/>
        <end position="28"/>
    </location>
</feature>
<dbReference type="Gene3D" id="3.40.50.200">
    <property type="entry name" value="Peptidase S8/S53 domain"/>
    <property type="match status" value="1"/>
</dbReference>
<keyword evidence="7" id="KW-0732">Signal</keyword>
<keyword evidence="11" id="KW-1185">Reference proteome</keyword>
<evidence type="ECO:0000256" key="7">
    <source>
        <dbReference type="SAM" id="SignalP"/>
    </source>
</evidence>
<evidence type="ECO:0000256" key="5">
    <source>
        <dbReference type="PROSITE-ProRule" id="PRU01240"/>
    </source>
</evidence>
<feature type="chain" id="PRO_5045868296" description="Peptidase S8 and S53, subtilisin, kexin, sedolisin" evidence="7">
    <location>
        <begin position="29"/>
        <end position="394"/>
    </location>
</feature>
<feature type="active site" description="Charge relay system" evidence="5">
    <location>
        <position position="339"/>
    </location>
</feature>